<proteinExistence type="predicted"/>
<keyword evidence="1" id="KW-1133">Transmembrane helix</keyword>
<dbReference type="InterPro" id="IPR018247">
    <property type="entry name" value="EF_Hand_1_Ca_BS"/>
</dbReference>
<evidence type="ECO:0000313" key="2">
    <source>
        <dbReference type="EMBL" id="KAI5442167.1"/>
    </source>
</evidence>
<evidence type="ECO:0000313" key="3">
    <source>
        <dbReference type="Proteomes" id="UP001058974"/>
    </source>
</evidence>
<accession>A0A9D4YN83</accession>
<name>A0A9D4YN83_PEA</name>
<dbReference type="Proteomes" id="UP001058974">
    <property type="component" value="Chromosome 1"/>
</dbReference>
<dbReference type="Gramene" id="Psat01G0129100-T1">
    <property type="protein sequence ID" value="KAI5442167.1"/>
    <property type="gene ID" value="KIW84_011291"/>
</dbReference>
<dbReference type="PROSITE" id="PS00018">
    <property type="entry name" value="EF_HAND_1"/>
    <property type="match status" value="1"/>
</dbReference>
<keyword evidence="1" id="KW-0812">Transmembrane</keyword>
<dbReference type="PROSITE" id="PS51257">
    <property type="entry name" value="PROKAR_LIPOPROTEIN"/>
    <property type="match status" value="1"/>
</dbReference>
<organism evidence="2 3">
    <name type="scientific">Pisum sativum</name>
    <name type="common">Garden pea</name>
    <name type="synonym">Lathyrus oleraceus</name>
    <dbReference type="NCBI Taxonomy" id="3888"/>
    <lineage>
        <taxon>Eukaryota</taxon>
        <taxon>Viridiplantae</taxon>
        <taxon>Streptophyta</taxon>
        <taxon>Embryophyta</taxon>
        <taxon>Tracheophyta</taxon>
        <taxon>Spermatophyta</taxon>
        <taxon>Magnoliopsida</taxon>
        <taxon>eudicotyledons</taxon>
        <taxon>Gunneridae</taxon>
        <taxon>Pentapetalae</taxon>
        <taxon>rosids</taxon>
        <taxon>fabids</taxon>
        <taxon>Fabales</taxon>
        <taxon>Fabaceae</taxon>
        <taxon>Papilionoideae</taxon>
        <taxon>50 kb inversion clade</taxon>
        <taxon>NPAAA clade</taxon>
        <taxon>Hologalegina</taxon>
        <taxon>IRL clade</taxon>
        <taxon>Fabeae</taxon>
        <taxon>Lathyrus</taxon>
    </lineage>
</organism>
<comment type="caution">
    <text evidence="2">The sequence shown here is derived from an EMBL/GenBank/DDBJ whole genome shotgun (WGS) entry which is preliminary data.</text>
</comment>
<keyword evidence="3" id="KW-1185">Reference proteome</keyword>
<protein>
    <recommendedName>
        <fullName evidence="4">EF-hand domain-containing protein</fullName>
    </recommendedName>
</protein>
<keyword evidence="1" id="KW-0472">Membrane</keyword>
<sequence>MDNKPAALASRYVTALHGLEVITFSASCALVCACLAYTFDMFCRFTTMYVGSVFLYLTDYSLQKRSREMAKRALEKKITLPDLAAADLDNDGSISKLDFVISKQLDSLDHGIYGKITLADLMETV</sequence>
<dbReference type="AlphaFoldDB" id="A0A9D4YN83"/>
<gene>
    <name evidence="2" type="ORF">KIW84_011291</name>
</gene>
<evidence type="ECO:0000256" key="1">
    <source>
        <dbReference type="SAM" id="Phobius"/>
    </source>
</evidence>
<feature type="transmembrane region" description="Helical" evidence="1">
    <location>
        <begin position="12"/>
        <end position="39"/>
    </location>
</feature>
<dbReference type="EMBL" id="JAMSHJ010000001">
    <property type="protein sequence ID" value="KAI5442167.1"/>
    <property type="molecule type" value="Genomic_DNA"/>
</dbReference>
<evidence type="ECO:0008006" key="4">
    <source>
        <dbReference type="Google" id="ProtNLM"/>
    </source>
</evidence>
<reference evidence="2 3" key="1">
    <citation type="journal article" date="2022" name="Nat. Genet.">
        <title>Improved pea reference genome and pan-genome highlight genomic features and evolutionary characteristics.</title>
        <authorList>
            <person name="Yang T."/>
            <person name="Liu R."/>
            <person name="Luo Y."/>
            <person name="Hu S."/>
            <person name="Wang D."/>
            <person name="Wang C."/>
            <person name="Pandey M.K."/>
            <person name="Ge S."/>
            <person name="Xu Q."/>
            <person name="Li N."/>
            <person name="Li G."/>
            <person name="Huang Y."/>
            <person name="Saxena R.K."/>
            <person name="Ji Y."/>
            <person name="Li M."/>
            <person name="Yan X."/>
            <person name="He Y."/>
            <person name="Liu Y."/>
            <person name="Wang X."/>
            <person name="Xiang C."/>
            <person name="Varshney R.K."/>
            <person name="Ding H."/>
            <person name="Gao S."/>
            <person name="Zong X."/>
        </authorList>
    </citation>
    <scope>NUCLEOTIDE SEQUENCE [LARGE SCALE GENOMIC DNA]</scope>
    <source>
        <strain evidence="2 3">cv. Zhongwan 6</strain>
    </source>
</reference>